<gene>
    <name evidence="2" type="ORF">BDN70DRAFT_937709</name>
</gene>
<protein>
    <submittedName>
        <fullName evidence="2">Uncharacterized protein</fullName>
    </submittedName>
</protein>
<organism evidence="2 3">
    <name type="scientific">Pholiota conissans</name>
    <dbReference type="NCBI Taxonomy" id="109636"/>
    <lineage>
        <taxon>Eukaryota</taxon>
        <taxon>Fungi</taxon>
        <taxon>Dikarya</taxon>
        <taxon>Basidiomycota</taxon>
        <taxon>Agaricomycotina</taxon>
        <taxon>Agaricomycetes</taxon>
        <taxon>Agaricomycetidae</taxon>
        <taxon>Agaricales</taxon>
        <taxon>Agaricineae</taxon>
        <taxon>Strophariaceae</taxon>
        <taxon>Pholiota</taxon>
    </lineage>
</organism>
<sequence length="516" mass="55690">MSTSGINDAVTNAAKRSTQGRNKAITTRSEGVNGADIINPVDQHVDPQQGPACPPIMTGGYGAQVGRAGFWSEGANVNESLISIAAALCHGGEQDGFAGIYESAGYCASSADPVDDLFASCPQHAGASTLGAGLRQGDNVDTGGSPYWTASFGAQFENATVTLPHYGNGHYLPGTEGLPDNHANPVSENYAAFMSKWDSDHLQSFTNVYRSFEAYPIAGQSFEPPHPSIPTFYGVIQIKKFRPKYFTSSSNQYPQSINVMFDPSSTIQSTSFEGARDVYPQNEGCWYPRHDASSTDVRQSYPVPSQDVHQVQIHQPAENGVVMNLDGVQSTPSCGISTSVDEGNMTVVVPLRQPDFVVQSRVARQDTAWLQEGLYASTTMGPLMSQPVLMLTDCVEQAPSSQEKFRSAATTECTQMPPDEGHHEQFQVHAAEINGPHVNDSEILRRKIQTMLASTSCSRVSTLPPLHRFPSFVLPRFVVVGIVTLGLVFGPRELTPQEAAKKAKVDLNKAAGWIEN</sequence>
<name>A0A9P5YQ60_9AGAR</name>
<accession>A0A9P5YQ60</accession>
<reference evidence="2" key="1">
    <citation type="submission" date="2020-11" db="EMBL/GenBank/DDBJ databases">
        <authorList>
            <consortium name="DOE Joint Genome Institute"/>
            <person name="Ahrendt S."/>
            <person name="Riley R."/>
            <person name="Andreopoulos W."/>
            <person name="Labutti K."/>
            <person name="Pangilinan J."/>
            <person name="Ruiz-Duenas F.J."/>
            <person name="Barrasa J.M."/>
            <person name="Sanchez-Garcia M."/>
            <person name="Camarero S."/>
            <person name="Miyauchi S."/>
            <person name="Serrano A."/>
            <person name="Linde D."/>
            <person name="Babiker R."/>
            <person name="Drula E."/>
            <person name="Ayuso-Fernandez I."/>
            <person name="Pacheco R."/>
            <person name="Padilla G."/>
            <person name="Ferreira P."/>
            <person name="Barriuso J."/>
            <person name="Kellner H."/>
            <person name="Castanera R."/>
            <person name="Alfaro M."/>
            <person name="Ramirez L."/>
            <person name="Pisabarro A.G."/>
            <person name="Kuo A."/>
            <person name="Tritt A."/>
            <person name="Lipzen A."/>
            <person name="He G."/>
            <person name="Yan M."/>
            <person name="Ng V."/>
            <person name="Cullen D."/>
            <person name="Martin F."/>
            <person name="Rosso M.-N."/>
            <person name="Henrissat B."/>
            <person name="Hibbett D."/>
            <person name="Martinez A.T."/>
            <person name="Grigoriev I.V."/>
        </authorList>
    </citation>
    <scope>NUCLEOTIDE SEQUENCE</scope>
    <source>
        <strain evidence="2">CIRM-BRFM 674</strain>
    </source>
</reference>
<evidence type="ECO:0000256" key="1">
    <source>
        <dbReference type="SAM" id="MobiDB-lite"/>
    </source>
</evidence>
<comment type="caution">
    <text evidence="2">The sequence shown here is derived from an EMBL/GenBank/DDBJ whole genome shotgun (WGS) entry which is preliminary data.</text>
</comment>
<dbReference type="Proteomes" id="UP000807469">
    <property type="component" value="Unassembled WGS sequence"/>
</dbReference>
<evidence type="ECO:0000313" key="3">
    <source>
        <dbReference type="Proteomes" id="UP000807469"/>
    </source>
</evidence>
<proteinExistence type="predicted"/>
<dbReference type="AlphaFoldDB" id="A0A9P5YQ60"/>
<feature type="region of interest" description="Disordered" evidence="1">
    <location>
        <begin position="1"/>
        <end position="29"/>
    </location>
</feature>
<evidence type="ECO:0000313" key="2">
    <source>
        <dbReference type="EMBL" id="KAF9473068.1"/>
    </source>
</evidence>
<dbReference type="EMBL" id="MU155473">
    <property type="protein sequence ID" value="KAF9473068.1"/>
    <property type="molecule type" value="Genomic_DNA"/>
</dbReference>
<keyword evidence="3" id="KW-1185">Reference proteome</keyword>